<comment type="similarity">
    <text evidence="1">Belongs to the transposase IS21/IS408/IS1162 family.</text>
</comment>
<name>A0A644ZHY0_9ZZZZ</name>
<keyword evidence="2" id="KW-0815">Transposition</keyword>
<gene>
    <name evidence="7" type="ORF">SDC9_86564</name>
</gene>
<dbReference type="InterPro" id="IPR006120">
    <property type="entry name" value="Resolvase_HTH_dom"/>
</dbReference>
<reference evidence="7" key="1">
    <citation type="submission" date="2019-08" db="EMBL/GenBank/DDBJ databases">
        <authorList>
            <person name="Kucharzyk K."/>
            <person name="Murdoch R.W."/>
            <person name="Higgins S."/>
            <person name="Loffler F."/>
        </authorList>
    </citation>
    <scope>NUCLEOTIDE SEQUENCE</scope>
</reference>
<dbReference type="EMBL" id="VSSQ01008815">
    <property type="protein sequence ID" value="MPM39928.1"/>
    <property type="molecule type" value="Genomic_DNA"/>
</dbReference>
<dbReference type="Gene3D" id="1.10.10.60">
    <property type="entry name" value="Homeodomain-like"/>
    <property type="match status" value="1"/>
</dbReference>
<dbReference type="InterPro" id="IPR017894">
    <property type="entry name" value="HTH_IS21_transposase_type"/>
</dbReference>
<dbReference type="GO" id="GO:0015074">
    <property type="term" value="P:DNA integration"/>
    <property type="evidence" value="ECO:0007669"/>
    <property type="project" value="InterPro"/>
</dbReference>
<keyword evidence="4" id="KW-0233">DNA recombination</keyword>
<dbReference type="InterPro" id="IPR012337">
    <property type="entry name" value="RNaseH-like_sf"/>
</dbReference>
<dbReference type="InterPro" id="IPR009057">
    <property type="entry name" value="Homeodomain-like_sf"/>
</dbReference>
<keyword evidence="3" id="KW-0238">DNA-binding</keyword>
<dbReference type="Gene3D" id="3.30.420.10">
    <property type="entry name" value="Ribonuclease H-like superfamily/Ribonuclease H"/>
    <property type="match status" value="1"/>
</dbReference>
<evidence type="ECO:0000259" key="6">
    <source>
        <dbReference type="PROSITE" id="PS50994"/>
    </source>
</evidence>
<sequence length="488" mass="56926">MKDVRDWITVKTMYKKGVPIRQIARELKISRNTVKRLIRFEEEPNYRKREYETKIDAYLEEIRVWYLDPEYNFIGTRIYRELKKIGYAGSISPVYRYLNKLKEDKINIPLKATKRIETPLGDQSQFDWAHYVMTIGGEKITVYYFSLILSASRKKAIIFSKSCDGEAIYEAIHLLFKKFGGVTKELLIDNPKALVDSNKAGDEVNFNTNALRLAHYLGISLNACNPYSARTKGKVERPFQYIEEQFVKGNKFNSMTELNQAADIFIEEANNSVHRTTLRITNEFFLEESPHLIPLRSKPFIICDLKERKVSLDSYISVDAVKYSVPVEYVGKKVSFRITLGYKLEIFNKALDIIASHEIIKDKGKMITVDTHYGDLNNIAPKSIPEIIRQFENTFSNGKIFYKNCIPYLKQPSYHLRQIIKLKELYDIDSLDLILKYCIDNNIYEIKAIKTVLKTQYFNIVKGMNSEDKLLTISETSRDLSYYEEDQF</sequence>
<evidence type="ECO:0000256" key="2">
    <source>
        <dbReference type="ARBA" id="ARBA00022578"/>
    </source>
</evidence>
<protein>
    <submittedName>
        <fullName evidence="7">Uncharacterized protein</fullName>
    </submittedName>
</protein>
<dbReference type="Pfam" id="PF02796">
    <property type="entry name" value="HTH_7"/>
    <property type="match status" value="1"/>
</dbReference>
<organism evidence="7">
    <name type="scientific">bioreactor metagenome</name>
    <dbReference type="NCBI Taxonomy" id="1076179"/>
    <lineage>
        <taxon>unclassified sequences</taxon>
        <taxon>metagenomes</taxon>
        <taxon>ecological metagenomes</taxon>
    </lineage>
</organism>
<dbReference type="SUPFAM" id="SSF46689">
    <property type="entry name" value="Homeodomain-like"/>
    <property type="match status" value="1"/>
</dbReference>
<dbReference type="InterPro" id="IPR054353">
    <property type="entry name" value="IstA-like_C"/>
</dbReference>
<dbReference type="InterPro" id="IPR036397">
    <property type="entry name" value="RNaseH_sf"/>
</dbReference>
<evidence type="ECO:0000313" key="7">
    <source>
        <dbReference type="EMBL" id="MPM39928.1"/>
    </source>
</evidence>
<dbReference type="GO" id="GO:0003677">
    <property type="term" value="F:DNA binding"/>
    <property type="evidence" value="ECO:0007669"/>
    <property type="project" value="UniProtKB-KW"/>
</dbReference>
<dbReference type="PROSITE" id="PS50994">
    <property type="entry name" value="INTEGRASE"/>
    <property type="match status" value="1"/>
</dbReference>
<feature type="domain" description="Integrase catalytic" evidence="6">
    <location>
        <begin position="115"/>
        <end position="289"/>
    </location>
</feature>
<dbReference type="GO" id="GO:0032196">
    <property type="term" value="P:transposition"/>
    <property type="evidence" value="ECO:0007669"/>
    <property type="project" value="UniProtKB-KW"/>
</dbReference>
<comment type="caution">
    <text evidence="7">The sequence shown here is derived from an EMBL/GenBank/DDBJ whole genome shotgun (WGS) entry which is preliminary data.</text>
</comment>
<dbReference type="PROSITE" id="PS50531">
    <property type="entry name" value="HTH_IS21"/>
    <property type="match status" value="1"/>
</dbReference>
<accession>A0A644ZHY0</accession>
<proteinExistence type="inferred from homology"/>
<evidence type="ECO:0000259" key="5">
    <source>
        <dbReference type="PROSITE" id="PS50531"/>
    </source>
</evidence>
<dbReference type="PANTHER" id="PTHR35004:SF6">
    <property type="entry name" value="TRANSPOSASE"/>
    <property type="match status" value="1"/>
</dbReference>
<dbReference type="PANTHER" id="PTHR35004">
    <property type="entry name" value="TRANSPOSASE RV3428C-RELATED"/>
    <property type="match status" value="1"/>
</dbReference>
<dbReference type="GO" id="GO:0000150">
    <property type="term" value="F:DNA strand exchange activity"/>
    <property type="evidence" value="ECO:0007669"/>
    <property type="project" value="InterPro"/>
</dbReference>
<evidence type="ECO:0000256" key="1">
    <source>
        <dbReference type="ARBA" id="ARBA00009277"/>
    </source>
</evidence>
<evidence type="ECO:0000256" key="3">
    <source>
        <dbReference type="ARBA" id="ARBA00023125"/>
    </source>
</evidence>
<dbReference type="InterPro" id="IPR001584">
    <property type="entry name" value="Integrase_cat-core"/>
</dbReference>
<feature type="domain" description="HTH IS21-type" evidence="5">
    <location>
        <begin position="5"/>
        <end position="66"/>
    </location>
</feature>
<dbReference type="SUPFAM" id="SSF53098">
    <property type="entry name" value="Ribonuclease H-like"/>
    <property type="match status" value="1"/>
</dbReference>
<dbReference type="NCBIfam" id="NF033546">
    <property type="entry name" value="transpos_IS21"/>
    <property type="match status" value="1"/>
</dbReference>
<evidence type="ECO:0000256" key="4">
    <source>
        <dbReference type="ARBA" id="ARBA00023172"/>
    </source>
</evidence>
<dbReference type="Pfam" id="PF22483">
    <property type="entry name" value="Mu-transpos_C_2"/>
    <property type="match status" value="1"/>
</dbReference>
<dbReference type="AlphaFoldDB" id="A0A644ZHY0"/>